<dbReference type="Proteomes" id="UP000317747">
    <property type="component" value="Unassembled WGS sequence"/>
</dbReference>
<dbReference type="SMART" id="SM00052">
    <property type="entry name" value="EAL"/>
    <property type="match status" value="1"/>
</dbReference>
<dbReference type="PANTHER" id="PTHR33121:SF70">
    <property type="entry name" value="SIGNALING PROTEIN YKOW"/>
    <property type="match status" value="1"/>
</dbReference>
<gene>
    <name evidence="2" type="ORF">FJW01_00235</name>
</gene>
<dbReference type="Pfam" id="PF01590">
    <property type="entry name" value="GAF"/>
    <property type="match status" value="1"/>
</dbReference>
<evidence type="ECO:0000313" key="3">
    <source>
        <dbReference type="Proteomes" id="UP000317747"/>
    </source>
</evidence>
<dbReference type="InterPro" id="IPR050706">
    <property type="entry name" value="Cyclic-di-GMP_PDE-like"/>
</dbReference>
<dbReference type="Gene3D" id="3.30.450.40">
    <property type="match status" value="1"/>
</dbReference>
<keyword evidence="3" id="KW-1185">Reference proteome</keyword>
<dbReference type="OrthoDB" id="6597954at2"/>
<evidence type="ECO:0000313" key="2">
    <source>
        <dbReference type="EMBL" id="TPV50433.1"/>
    </source>
</evidence>
<dbReference type="InterPro" id="IPR043128">
    <property type="entry name" value="Rev_trsase/Diguanyl_cyclase"/>
</dbReference>
<feature type="domain" description="EAL" evidence="1">
    <location>
        <begin position="335"/>
        <end position="589"/>
    </location>
</feature>
<dbReference type="PROSITE" id="PS50883">
    <property type="entry name" value="EAL"/>
    <property type="match status" value="1"/>
</dbReference>
<dbReference type="SUPFAM" id="SSF55781">
    <property type="entry name" value="GAF domain-like"/>
    <property type="match status" value="1"/>
</dbReference>
<dbReference type="InterPro" id="IPR029787">
    <property type="entry name" value="Nucleotide_cyclase"/>
</dbReference>
<dbReference type="SUPFAM" id="SSF141868">
    <property type="entry name" value="EAL domain-like"/>
    <property type="match status" value="1"/>
</dbReference>
<dbReference type="RefSeq" id="WP_128084317.1">
    <property type="nucleotide sequence ID" value="NZ_CP071406.1"/>
</dbReference>
<dbReference type="GO" id="GO:0071111">
    <property type="term" value="F:cyclic-guanylate-specific phosphodiesterase activity"/>
    <property type="evidence" value="ECO:0007669"/>
    <property type="project" value="InterPro"/>
</dbReference>
<proteinExistence type="predicted"/>
<dbReference type="SMART" id="SM00065">
    <property type="entry name" value="GAF"/>
    <property type="match status" value="1"/>
</dbReference>
<dbReference type="CDD" id="cd01948">
    <property type="entry name" value="EAL"/>
    <property type="match status" value="1"/>
</dbReference>
<evidence type="ECO:0000259" key="1">
    <source>
        <dbReference type="PROSITE" id="PS50883"/>
    </source>
</evidence>
<comment type="caution">
    <text evidence="2">The sequence shown here is derived from an EMBL/GenBank/DDBJ whole genome shotgun (WGS) entry which is preliminary data.</text>
</comment>
<dbReference type="Pfam" id="PF00563">
    <property type="entry name" value="EAL"/>
    <property type="match status" value="1"/>
</dbReference>
<dbReference type="EMBL" id="VHJA01000004">
    <property type="protein sequence ID" value="TPV50433.1"/>
    <property type="molecule type" value="Genomic_DNA"/>
</dbReference>
<dbReference type="InterPro" id="IPR035919">
    <property type="entry name" value="EAL_sf"/>
</dbReference>
<dbReference type="InterPro" id="IPR001633">
    <property type="entry name" value="EAL_dom"/>
</dbReference>
<dbReference type="SMART" id="SM00267">
    <property type="entry name" value="GGDEF"/>
    <property type="match status" value="1"/>
</dbReference>
<dbReference type="InterPro" id="IPR003018">
    <property type="entry name" value="GAF"/>
</dbReference>
<organism evidence="2 3">
    <name type="scientific">Pantoea deleyi</name>
    <dbReference type="NCBI Taxonomy" id="470932"/>
    <lineage>
        <taxon>Bacteria</taxon>
        <taxon>Pseudomonadati</taxon>
        <taxon>Pseudomonadota</taxon>
        <taxon>Gammaproteobacteria</taxon>
        <taxon>Enterobacterales</taxon>
        <taxon>Erwiniaceae</taxon>
        <taxon>Pantoea</taxon>
    </lineage>
</organism>
<protein>
    <submittedName>
        <fullName evidence="2">GGDEF domain-containing protein</fullName>
    </submittedName>
</protein>
<sequence length="593" mass="65510">MLTCSGGDDDCRARTLNALLSYDESRDQVLRQFVRLASQALAIPGSFISVLDDEMQYVRAAHNFTLTHSSRQDSLCRHAVDSDSIVVVPDTLQDARFAEHPLILGAPFIRFYAGVPLKSSTGLILGTLCVTDVAPHRFGSEQVAMLTMLAALVMSFLEAWYSAGFADPVTGLPNRQRLIRDLQFLAASGDTTPRRLVLIDCIDMPRAYELARSMGMGPVESLLKDVATLLPLRLRPAPGEMLYTVATGRFALLTRQESRMTASWVADKLTGISADLGDGLSVALVTHTGEAGFNTGELPPQEILRRAVSALHEAITRDVPSMLFSKDTDTRHTQDFTLMHDLAAAIRQNKGLWLAYQPKICLHSGKPIGLEALIRWKHPQHGELSPAQFLPFAGQTELLSELTAWVTDQAITRLARLRDSYIQLPVTINVSSSDFSRDGFADQLEDQMIRAKLPVSLLGIECLETERILESPAAMQGLEMLKLRGFGISLDDFGTGYSNISYLRRMPLDVIKLDRSLISEISSDTASRVIARSIIAMLKDLDYTVLAEGVENAETETALTEFGCDQAQGFFYARPLPEMALDEWLGWRLRSKC</sequence>
<reference evidence="2 3" key="1">
    <citation type="submission" date="2019-06" db="EMBL/GenBank/DDBJ databases">
        <title>Taxogenomics and systematics of the genus Pantoea.</title>
        <authorList>
            <person name="Tambong J.T."/>
        </authorList>
    </citation>
    <scope>NUCLEOTIDE SEQUENCE [LARGE SCALE GENOMIC DNA]</scope>
    <source>
        <strain evidence="2 3">LMG 24200</strain>
    </source>
</reference>
<dbReference type="InterPro" id="IPR029016">
    <property type="entry name" value="GAF-like_dom_sf"/>
</dbReference>
<dbReference type="AlphaFoldDB" id="A0A506QVL3"/>
<name>A0A506QVL3_9GAMM</name>
<dbReference type="SUPFAM" id="SSF55073">
    <property type="entry name" value="Nucleotide cyclase"/>
    <property type="match status" value="1"/>
</dbReference>
<dbReference type="InterPro" id="IPR000160">
    <property type="entry name" value="GGDEF_dom"/>
</dbReference>
<dbReference type="Gene3D" id="3.30.70.270">
    <property type="match status" value="1"/>
</dbReference>
<dbReference type="Gene3D" id="3.20.20.450">
    <property type="entry name" value="EAL domain"/>
    <property type="match status" value="1"/>
</dbReference>
<accession>A0A506QVL3</accession>
<dbReference type="PANTHER" id="PTHR33121">
    <property type="entry name" value="CYCLIC DI-GMP PHOSPHODIESTERASE PDEF"/>
    <property type="match status" value="1"/>
</dbReference>